<evidence type="ECO:0000313" key="1">
    <source>
        <dbReference type="EMBL" id="KAJ1915507.1"/>
    </source>
</evidence>
<proteinExistence type="predicted"/>
<protein>
    <submittedName>
        <fullName evidence="1">Uncharacterized protein</fullName>
    </submittedName>
</protein>
<dbReference type="EMBL" id="JANBPU010000143">
    <property type="protein sequence ID" value="KAJ1915507.1"/>
    <property type="molecule type" value="Genomic_DNA"/>
</dbReference>
<dbReference type="Proteomes" id="UP001150538">
    <property type="component" value="Unassembled WGS sequence"/>
</dbReference>
<evidence type="ECO:0000313" key="2">
    <source>
        <dbReference type="Proteomes" id="UP001150538"/>
    </source>
</evidence>
<keyword evidence="2" id="KW-1185">Reference proteome</keyword>
<organism evidence="1 2">
    <name type="scientific">Mycoemilia scoparia</name>
    <dbReference type="NCBI Taxonomy" id="417184"/>
    <lineage>
        <taxon>Eukaryota</taxon>
        <taxon>Fungi</taxon>
        <taxon>Fungi incertae sedis</taxon>
        <taxon>Zoopagomycota</taxon>
        <taxon>Kickxellomycotina</taxon>
        <taxon>Kickxellomycetes</taxon>
        <taxon>Kickxellales</taxon>
        <taxon>Kickxellaceae</taxon>
        <taxon>Mycoemilia</taxon>
    </lineage>
</organism>
<gene>
    <name evidence="1" type="ORF">H4219_004289</name>
</gene>
<accession>A0A9W8DLQ1</accession>
<sequence length="104" mass="11474">MAEHVNINKDTSLAFVYVQVQIISLVEIGSHVDTTAGPTVSHWSPAKEHVQPKMFRPSGSLTVLLWCDLIPGVPIGNEYARILLCSTSVFNSLCKTFPILIQRP</sequence>
<name>A0A9W8DLQ1_9FUNG</name>
<dbReference type="AlphaFoldDB" id="A0A9W8DLQ1"/>
<comment type="caution">
    <text evidence="1">The sequence shown here is derived from an EMBL/GenBank/DDBJ whole genome shotgun (WGS) entry which is preliminary data.</text>
</comment>
<reference evidence="1" key="1">
    <citation type="submission" date="2022-07" db="EMBL/GenBank/DDBJ databases">
        <title>Phylogenomic reconstructions and comparative analyses of Kickxellomycotina fungi.</title>
        <authorList>
            <person name="Reynolds N.K."/>
            <person name="Stajich J.E."/>
            <person name="Barry K."/>
            <person name="Grigoriev I.V."/>
            <person name="Crous P."/>
            <person name="Smith M.E."/>
        </authorList>
    </citation>
    <scope>NUCLEOTIDE SEQUENCE</scope>
    <source>
        <strain evidence="1">NBRC 100468</strain>
    </source>
</reference>